<evidence type="ECO:0008006" key="3">
    <source>
        <dbReference type="Google" id="ProtNLM"/>
    </source>
</evidence>
<evidence type="ECO:0000313" key="2">
    <source>
        <dbReference type="Proteomes" id="UP001235840"/>
    </source>
</evidence>
<gene>
    <name evidence="1" type="ORF">J2S11_002516</name>
</gene>
<name>A0ABT9W033_9BACI</name>
<reference evidence="1 2" key="1">
    <citation type="submission" date="2023-07" db="EMBL/GenBank/DDBJ databases">
        <title>Genomic Encyclopedia of Type Strains, Phase IV (KMG-IV): sequencing the most valuable type-strain genomes for metagenomic binning, comparative biology and taxonomic classification.</title>
        <authorList>
            <person name="Goeker M."/>
        </authorList>
    </citation>
    <scope>NUCLEOTIDE SEQUENCE [LARGE SCALE GENOMIC DNA]</scope>
    <source>
        <strain evidence="1 2">DSM 12751</strain>
    </source>
</reference>
<comment type="caution">
    <text evidence="1">The sequence shown here is derived from an EMBL/GenBank/DDBJ whole genome shotgun (WGS) entry which is preliminary data.</text>
</comment>
<protein>
    <recommendedName>
        <fullName evidence="3">SLH domain-containing protein</fullName>
    </recommendedName>
</protein>
<proteinExistence type="predicted"/>
<dbReference type="RefSeq" id="WP_307394946.1">
    <property type="nucleotide sequence ID" value="NZ_BAAADK010000045.1"/>
</dbReference>
<dbReference type="Proteomes" id="UP001235840">
    <property type="component" value="Unassembled WGS sequence"/>
</dbReference>
<keyword evidence="2" id="KW-1185">Reference proteome</keyword>
<dbReference type="EMBL" id="JAUSTY010000009">
    <property type="protein sequence ID" value="MDQ0166612.1"/>
    <property type="molecule type" value="Genomic_DNA"/>
</dbReference>
<evidence type="ECO:0000313" key="1">
    <source>
        <dbReference type="EMBL" id="MDQ0166612.1"/>
    </source>
</evidence>
<organism evidence="1 2">
    <name type="scientific">Caldalkalibacillus horti</name>
    <dbReference type="NCBI Taxonomy" id="77523"/>
    <lineage>
        <taxon>Bacteria</taxon>
        <taxon>Bacillati</taxon>
        <taxon>Bacillota</taxon>
        <taxon>Bacilli</taxon>
        <taxon>Bacillales</taxon>
        <taxon>Bacillaceae</taxon>
        <taxon>Caldalkalibacillus</taxon>
    </lineage>
</organism>
<accession>A0ABT9W033</accession>
<sequence length="365" mass="42783">MRWIDINPRQWFYRSILESQQVFLDADKERTLFNGHTYNMFEDEKERRVEVIISDEGQKEFEIQGFKPDPRMEVLIYIDGVVVFPSKLEDDYVHLPNPIAGNKEVVIIISGVPRLTKYPCDPNATDCSNGNCREVPLSSGCQPQYPSVNLRQRGSYSFNINYLRNEVAISLGKTLKRVNVELLPGESTQNALERVLGFKQDVFTVINGVLYVSYHLNQVPVRINYNYIDHNDGGIVKYTAGERVIPTSNCVLYNDRFFPDVKLTRAEFLSLIQRMRENFYNRYTDRGYVKVNKSLTQRYIRDRSEIVGRWYDEDVLSSLDEKYLDGCYVFPLYEDDSFNPQACITRAEVIVYLHRFIEWSLERFR</sequence>